<protein>
    <submittedName>
        <fullName evidence="3">Phosphoglycerate mutase</fullName>
    </submittedName>
</protein>
<dbReference type="AlphaFoldDB" id="A0A2A6RJ93"/>
<dbReference type="Gene3D" id="3.40.50.1240">
    <property type="entry name" value="Phosphoglycerate mutase-like"/>
    <property type="match status" value="1"/>
</dbReference>
<dbReference type="EMBL" id="NQWI01000041">
    <property type="protein sequence ID" value="PDW03082.1"/>
    <property type="molecule type" value="Genomic_DNA"/>
</dbReference>
<dbReference type="InterPro" id="IPR013078">
    <property type="entry name" value="His_Pase_superF_clade-1"/>
</dbReference>
<comment type="caution">
    <text evidence="3">The sequence shown here is derived from an EMBL/GenBank/DDBJ whole genome shotgun (WGS) entry which is preliminary data.</text>
</comment>
<dbReference type="PANTHER" id="PTHR48100">
    <property type="entry name" value="BROAD-SPECIFICITY PHOSPHATASE YOR283W-RELATED"/>
    <property type="match status" value="1"/>
</dbReference>
<dbReference type="InterPro" id="IPR001345">
    <property type="entry name" value="PG/BPGM_mutase_AS"/>
</dbReference>
<accession>A0A2A6RJ93</accession>
<feature type="binding site" evidence="2">
    <location>
        <position position="59"/>
    </location>
    <ligand>
        <name>substrate</name>
    </ligand>
</feature>
<feature type="binding site" evidence="2">
    <location>
        <begin position="9"/>
        <end position="16"/>
    </location>
    <ligand>
        <name>substrate</name>
    </ligand>
</feature>
<sequence>MRTSIWLVRHGQTRNNLERRYQGRGDSPLTAYGQRQIDALAARLKRIPFTVAIVSPAPRTQQTAQGILAGRRGMTVRLDGRWAEVDHGRWEGLTYKEVLERYPDEVRARWSQGINGRAQGGESLAEAYARIAEAWRVLLRDYAGGRVLVVTHATPIQLVLCESFGLAPGRHWHWRVDLGSITCLDIYPSGVITRVINEVPRLCEGQA</sequence>
<feature type="active site" description="Proton donor/acceptor" evidence="1">
    <location>
        <position position="84"/>
    </location>
</feature>
<evidence type="ECO:0000256" key="2">
    <source>
        <dbReference type="PIRSR" id="PIRSR613078-2"/>
    </source>
</evidence>
<dbReference type="PIRSF" id="PIRSF000709">
    <property type="entry name" value="6PFK_2-Ptase"/>
    <property type="match status" value="1"/>
</dbReference>
<keyword evidence="4" id="KW-1185">Reference proteome</keyword>
<dbReference type="Proteomes" id="UP000220527">
    <property type="component" value="Unassembled WGS sequence"/>
</dbReference>
<dbReference type="PANTHER" id="PTHR48100:SF62">
    <property type="entry name" value="GLUCOSYL-3-PHOSPHOGLYCERATE PHOSPHATASE"/>
    <property type="match status" value="1"/>
</dbReference>
<organism evidence="3 4">
    <name type="scientific">Candidatus Viridilinea mediisalina</name>
    <dbReference type="NCBI Taxonomy" id="2024553"/>
    <lineage>
        <taxon>Bacteria</taxon>
        <taxon>Bacillati</taxon>
        <taxon>Chloroflexota</taxon>
        <taxon>Chloroflexia</taxon>
        <taxon>Chloroflexales</taxon>
        <taxon>Chloroflexineae</taxon>
        <taxon>Oscillochloridaceae</taxon>
        <taxon>Candidatus Viridilinea</taxon>
    </lineage>
</organism>
<dbReference type="SUPFAM" id="SSF53254">
    <property type="entry name" value="Phosphoglycerate mutase-like"/>
    <property type="match status" value="1"/>
</dbReference>
<evidence type="ECO:0000313" key="4">
    <source>
        <dbReference type="Proteomes" id="UP000220527"/>
    </source>
</evidence>
<dbReference type="RefSeq" id="WP_097644066.1">
    <property type="nucleotide sequence ID" value="NZ_NQWI01000041.1"/>
</dbReference>
<reference evidence="4" key="1">
    <citation type="submission" date="2017-08" db="EMBL/GenBank/DDBJ databases">
        <authorList>
            <person name="Grouzdev D.S."/>
            <person name="Gaisin V.A."/>
            <person name="Rysina M.S."/>
            <person name="Gorlenko V.M."/>
        </authorList>
    </citation>
    <scope>NUCLEOTIDE SEQUENCE [LARGE SCALE GENOMIC DNA]</scope>
    <source>
        <strain evidence="4">Kir15-3F</strain>
    </source>
</reference>
<dbReference type="Pfam" id="PF00300">
    <property type="entry name" value="His_Phos_1"/>
    <property type="match status" value="1"/>
</dbReference>
<dbReference type="InterPro" id="IPR050275">
    <property type="entry name" value="PGM_Phosphatase"/>
</dbReference>
<dbReference type="SMART" id="SM00855">
    <property type="entry name" value="PGAM"/>
    <property type="match status" value="1"/>
</dbReference>
<dbReference type="CDD" id="cd07067">
    <property type="entry name" value="HP_PGM_like"/>
    <property type="match status" value="1"/>
</dbReference>
<proteinExistence type="predicted"/>
<feature type="active site" description="Tele-phosphohistidine intermediate" evidence="1">
    <location>
        <position position="10"/>
    </location>
</feature>
<dbReference type="GO" id="GO:0005737">
    <property type="term" value="C:cytoplasm"/>
    <property type="evidence" value="ECO:0007669"/>
    <property type="project" value="TreeGrafter"/>
</dbReference>
<dbReference type="OrthoDB" id="9783269at2"/>
<name>A0A2A6RJ93_9CHLR</name>
<evidence type="ECO:0000256" key="1">
    <source>
        <dbReference type="PIRSR" id="PIRSR613078-1"/>
    </source>
</evidence>
<dbReference type="GO" id="GO:0016791">
    <property type="term" value="F:phosphatase activity"/>
    <property type="evidence" value="ECO:0007669"/>
    <property type="project" value="TreeGrafter"/>
</dbReference>
<evidence type="ECO:0000313" key="3">
    <source>
        <dbReference type="EMBL" id="PDW03082.1"/>
    </source>
</evidence>
<dbReference type="PROSITE" id="PS00175">
    <property type="entry name" value="PG_MUTASE"/>
    <property type="match status" value="1"/>
</dbReference>
<gene>
    <name evidence="3" type="ORF">CJ255_10560</name>
</gene>
<dbReference type="InterPro" id="IPR029033">
    <property type="entry name" value="His_PPase_superfam"/>
</dbReference>